<gene>
    <name evidence="2" type="ORF">ANHYDRO_00402</name>
</gene>
<dbReference type="EMBL" id="ABXA01000011">
    <property type="protein sequence ID" value="EEB36730.1"/>
    <property type="molecule type" value="Genomic_DNA"/>
</dbReference>
<feature type="transmembrane region" description="Helical" evidence="1">
    <location>
        <begin position="49"/>
        <end position="66"/>
    </location>
</feature>
<accession>B6W756</accession>
<dbReference type="Proteomes" id="UP000005451">
    <property type="component" value="Unassembled WGS sequence"/>
</dbReference>
<proteinExistence type="predicted"/>
<reference evidence="2 3" key="1">
    <citation type="submission" date="2008-09" db="EMBL/GenBank/DDBJ databases">
        <authorList>
            <person name="Fulton L."/>
            <person name="Clifton S."/>
            <person name="Fulton B."/>
            <person name="Xu J."/>
            <person name="Minx P."/>
            <person name="Pepin K.H."/>
            <person name="Johnson M."/>
            <person name="Thiruvilangam P."/>
            <person name="Bhonagiri V."/>
            <person name="Nash W.E."/>
            <person name="Mardis E.R."/>
            <person name="Wilson R.K."/>
        </authorList>
    </citation>
    <scope>NUCLEOTIDE SEQUENCE [LARGE SCALE GENOMIC DNA]</scope>
    <source>
        <strain evidence="2 3">DSM 7454</strain>
    </source>
</reference>
<keyword evidence="1" id="KW-0812">Transmembrane</keyword>
<comment type="caution">
    <text evidence="2">The sequence shown here is derived from an EMBL/GenBank/DDBJ whole genome shotgun (WGS) entry which is preliminary data.</text>
</comment>
<evidence type="ECO:0000256" key="1">
    <source>
        <dbReference type="SAM" id="Phobius"/>
    </source>
</evidence>
<dbReference type="eggNOG" id="ENOG5030GHC">
    <property type="taxonomic scope" value="Bacteria"/>
</dbReference>
<feature type="transmembrane region" description="Helical" evidence="1">
    <location>
        <begin position="12"/>
        <end position="37"/>
    </location>
</feature>
<evidence type="ECO:0000313" key="3">
    <source>
        <dbReference type="Proteomes" id="UP000005451"/>
    </source>
</evidence>
<evidence type="ECO:0000313" key="2">
    <source>
        <dbReference type="EMBL" id="EEB36730.1"/>
    </source>
</evidence>
<organism evidence="2 3">
    <name type="scientific">Anaerococcus hydrogenalis DSM 7454</name>
    <dbReference type="NCBI Taxonomy" id="561177"/>
    <lineage>
        <taxon>Bacteria</taxon>
        <taxon>Bacillati</taxon>
        <taxon>Bacillota</taxon>
        <taxon>Tissierellia</taxon>
        <taxon>Tissierellales</taxon>
        <taxon>Peptoniphilaceae</taxon>
        <taxon>Anaerococcus</taxon>
    </lineage>
</organism>
<reference evidence="2 3" key="2">
    <citation type="submission" date="2008-10" db="EMBL/GenBank/DDBJ databases">
        <title>Draft genome sequence of Anaerococcus hydrogenalis (DSM 7454).</title>
        <authorList>
            <person name="Sudarsanam P."/>
            <person name="Ley R."/>
            <person name="Guruge J."/>
            <person name="Turnbaugh P.J."/>
            <person name="Mahowald M."/>
            <person name="Liep D."/>
            <person name="Gordon J."/>
        </authorList>
    </citation>
    <scope>NUCLEOTIDE SEQUENCE [LARGE SCALE GENOMIC DNA]</scope>
    <source>
        <strain evidence="2 3">DSM 7454</strain>
    </source>
</reference>
<keyword evidence="1" id="KW-1133">Transmembrane helix</keyword>
<keyword evidence="1" id="KW-0472">Membrane</keyword>
<sequence length="98" mass="11187">MKGDIMNTNDNIRDYILSLPCAASLILLVQYLAYFYIYKNNQADSFKRSLVFAIGFFIVSTLLAKVQKVNISLKDIKYKKLTTIFLLVFAVLNIINAI</sequence>
<protein>
    <submittedName>
        <fullName evidence="2">Uncharacterized protein</fullName>
    </submittedName>
</protein>
<dbReference type="STRING" id="561177.ANHYDRO_00402"/>
<name>B6W756_9FIRM</name>
<feature type="transmembrane region" description="Helical" evidence="1">
    <location>
        <begin position="78"/>
        <end position="95"/>
    </location>
</feature>
<dbReference type="AlphaFoldDB" id="B6W756"/>